<dbReference type="PRINTS" id="PR00985">
    <property type="entry name" value="TRNASYNTHLEU"/>
</dbReference>
<organism evidence="9 10">
    <name type="scientific">Candidatus Amesbacteria bacterium GW2011_GWA1_48_9</name>
    <dbReference type="NCBI Taxonomy" id="1618355"/>
    <lineage>
        <taxon>Bacteria</taxon>
        <taxon>Candidatus Amesiibacteriota</taxon>
    </lineage>
</organism>
<dbReference type="Gene3D" id="3.40.50.620">
    <property type="entry name" value="HUPs"/>
    <property type="match status" value="1"/>
</dbReference>
<dbReference type="InterPro" id="IPR002302">
    <property type="entry name" value="Leu-tRNA-ligase"/>
</dbReference>
<keyword evidence="6" id="KW-0648">Protein biosynthesis</keyword>
<comment type="similarity">
    <text evidence="1">Belongs to the class-I aminoacyl-tRNA synthetase family.</text>
</comment>
<keyword evidence="4" id="KW-0547">Nucleotide-binding</keyword>
<dbReference type="GO" id="GO:0005524">
    <property type="term" value="F:ATP binding"/>
    <property type="evidence" value="ECO:0007669"/>
    <property type="project" value="UniProtKB-KW"/>
</dbReference>
<evidence type="ECO:0000256" key="7">
    <source>
        <dbReference type="ARBA" id="ARBA00023146"/>
    </source>
</evidence>
<dbReference type="InterPro" id="IPR001412">
    <property type="entry name" value="aa-tRNA-synth_I_CS"/>
</dbReference>
<dbReference type="GO" id="GO:0006429">
    <property type="term" value="P:leucyl-tRNA aminoacylation"/>
    <property type="evidence" value="ECO:0007669"/>
    <property type="project" value="InterPro"/>
</dbReference>
<feature type="domain" description="Aminoacyl-tRNA synthetase class Ia" evidence="8">
    <location>
        <begin position="14"/>
        <end position="162"/>
    </location>
</feature>
<comment type="caution">
    <text evidence="9">The sequence shown here is derived from an EMBL/GenBank/DDBJ whole genome shotgun (WGS) entry which is preliminary data.</text>
</comment>
<dbReference type="InterPro" id="IPR014729">
    <property type="entry name" value="Rossmann-like_a/b/a_fold"/>
</dbReference>
<evidence type="ECO:0000256" key="6">
    <source>
        <dbReference type="ARBA" id="ARBA00022917"/>
    </source>
</evidence>
<evidence type="ECO:0000313" key="10">
    <source>
        <dbReference type="Proteomes" id="UP000034637"/>
    </source>
</evidence>
<dbReference type="Gene3D" id="1.10.730.10">
    <property type="entry name" value="Isoleucyl-tRNA Synthetase, Domain 1"/>
    <property type="match status" value="1"/>
</dbReference>
<dbReference type="AlphaFoldDB" id="A0A0G1UYZ2"/>
<accession>A0A0G1UYZ2</accession>
<dbReference type="PANTHER" id="PTHR43740">
    <property type="entry name" value="LEUCYL-TRNA SYNTHETASE"/>
    <property type="match status" value="1"/>
</dbReference>
<keyword evidence="5" id="KW-0067">ATP-binding</keyword>
<evidence type="ECO:0000256" key="3">
    <source>
        <dbReference type="ARBA" id="ARBA00022598"/>
    </source>
</evidence>
<dbReference type="PATRIC" id="fig|1618355.3.peg.857"/>
<reference evidence="9 10" key="1">
    <citation type="journal article" date="2015" name="Nature">
        <title>rRNA introns, odd ribosomes, and small enigmatic genomes across a large radiation of phyla.</title>
        <authorList>
            <person name="Brown C.T."/>
            <person name="Hug L.A."/>
            <person name="Thomas B.C."/>
            <person name="Sharon I."/>
            <person name="Castelle C.J."/>
            <person name="Singh A."/>
            <person name="Wilkins M.J."/>
            <person name="Williams K.H."/>
            <person name="Banfield J.F."/>
        </authorList>
    </citation>
    <scope>NUCLEOTIDE SEQUENCE [LARGE SCALE GENOMIC DNA]</scope>
</reference>
<dbReference type="PANTHER" id="PTHR43740:SF2">
    <property type="entry name" value="LEUCINE--TRNA LIGASE, MITOCHONDRIAL"/>
    <property type="match status" value="1"/>
</dbReference>
<dbReference type="SUPFAM" id="SSF52374">
    <property type="entry name" value="Nucleotidylyl transferase"/>
    <property type="match status" value="1"/>
</dbReference>
<dbReference type="EC" id="6.1.1.4" evidence="2"/>
<evidence type="ECO:0000256" key="5">
    <source>
        <dbReference type="ARBA" id="ARBA00022840"/>
    </source>
</evidence>
<dbReference type="GO" id="GO:0005829">
    <property type="term" value="C:cytosol"/>
    <property type="evidence" value="ECO:0007669"/>
    <property type="project" value="TreeGrafter"/>
</dbReference>
<evidence type="ECO:0000313" key="9">
    <source>
        <dbReference type="EMBL" id="KKU99474.1"/>
    </source>
</evidence>
<evidence type="ECO:0000256" key="2">
    <source>
        <dbReference type="ARBA" id="ARBA00013164"/>
    </source>
</evidence>
<dbReference type="InterPro" id="IPR002300">
    <property type="entry name" value="aa-tRNA-synth_Ia"/>
</dbReference>
<dbReference type="Proteomes" id="UP000034637">
    <property type="component" value="Unassembled WGS sequence"/>
</dbReference>
<keyword evidence="3 9" id="KW-0436">Ligase</keyword>
<dbReference type="GO" id="GO:0004823">
    <property type="term" value="F:leucine-tRNA ligase activity"/>
    <property type="evidence" value="ECO:0007669"/>
    <property type="project" value="UniProtKB-EC"/>
</dbReference>
<name>A0A0G1UYZ2_9BACT</name>
<protein>
    <recommendedName>
        <fullName evidence="2">leucine--tRNA ligase</fullName>
        <ecNumber evidence="2">6.1.1.4</ecNumber>
    </recommendedName>
</protein>
<evidence type="ECO:0000256" key="1">
    <source>
        <dbReference type="ARBA" id="ARBA00005594"/>
    </source>
</evidence>
<dbReference type="FunFam" id="3.40.50.620:FF:000060">
    <property type="entry name" value="Leucine--tRNA ligase"/>
    <property type="match status" value="1"/>
</dbReference>
<keyword evidence="7" id="KW-0030">Aminoacyl-tRNA synthetase</keyword>
<dbReference type="Pfam" id="PF00133">
    <property type="entry name" value="tRNA-synt_1"/>
    <property type="match status" value="1"/>
</dbReference>
<evidence type="ECO:0000256" key="4">
    <source>
        <dbReference type="ARBA" id="ARBA00022741"/>
    </source>
</evidence>
<evidence type="ECO:0000259" key="8">
    <source>
        <dbReference type="Pfam" id="PF00133"/>
    </source>
</evidence>
<proteinExistence type="inferred from homology"/>
<sequence>MVFKPGEIELKLTMIWREKKLYRAVNYSNKPKAYILIEFPYPSGERLHVGHARSYSCLDAVARKKRMQGFNVLFPFGWDAFGLPAENYAVKTGIHPAITTAENIKNSKAQAIAWGLSFDWSREVNTTDPDYYRWTQWIFVQLFKRGLAYKDVIMVNWCPSCRINFGFVRCGLPGGYKTAAGELDREEGRN</sequence>
<dbReference type="PROSITE" id="PS00178">
    <property type="entry name" value="AA_TRNA_LIGASE_I"/>
    <property type="match status" value="1"/>
</dbReference>
<gene>
    <name evidence="9" type="ORF">UY33_C0031G0014</name>
</gene>
<dbReference type="EMBL" id="LCPP01000031">
    <property type="protein sequence ID" value="KKU99474.1"/>
    <property type="molecule type" value="Genomic_DNA"/>
</dbReference>